<proteinExistence type="predicted"/>
<reference evidence="4 5" key="2">
    <citation type="submission" date="2019-06" db="EMBL/GenBank/DDBJ databases">
        <title>Co-occurence of chitin degradation, pigmentation and bioactivity in marine Pseudoalteromonas.</title>
        <authorList>
            <person name="Sonnenschein E.C."/>
            <person name="Bech P.K."/>
        </authorList>
    </citation>
    <scope>NUCLEOTIDE SEQUENCE [LARGE SCALE GENOMIC DNA]</scope>
    <source>
        <strain evidence="5">S3790</strain>
        <strain evidence="4">S3895</strain>
    </source>
</reference>
<dbReference type="EMBL" id="PNBW01000016">
    <property type="protein sequence ID" value="TMO78231.1"/>
    <property type="molecule type" value="Genomic_DNA"/>
</dbReference>
<dbReference type="OrthoDB" id="9797456at2"/>
<dbReference type="GO" id="GO:0016747">
    <property type="term" value="F:acyltransferase activity, transferring groups other than amino-acyl groups"/>
    <property type="evidence" value="ECO:0007669"/>
    <property type="project" value="InterPro"/>
</dbReference>
<dbReference type="EMBL" id="PNBX01000048">
    <property type="protein sequence ID" value="TMO67862.1"/>
    <property type="molecule type" value="Genomic_DNA"/>
</dbReference>
<keyword evidence="2" id="KW-0808">Transferase</keyword>
<gene>
    <name evidence="2" type="ORF">CWC19_12275</name>
    <name evidence="3" type="ORF">CWC20_02380</name>
</gene>
<dbReference type="Pfam" id="PF00583">
    <property type="entry name" value="Acetyltransf_1"/>
    <property type="match status" value="1"/>
</dbReference>
<dbReference type="PROSITE" id="PS51186">
    <property type="entry name" value="GNAT"/>
    <property type="match status" value="1"/>
</dbReference>
<sequence>MIRCLDNTEHTVAMQIYDIFQASYKIEAALIGIACFPPLARTIDDIFAAQTQFYGYFEAQELAAVVEISIQDTVLIIDSLTVSPSFFRRGIARKLLCFIMEEYPFSRALVETAAVNAPAIALYKKQGFVAVKKWTPDHGIEKVAMSITNTEQS</sequence>
<dbReference type="InterPro" id="IPR016181">
    <property type="entry name" value="Acyl_CoA_acyltransferase"/>
</dbReference>
<dbReference type="AlphaFoldDB" id="A0A5S3V7U9"/>
<comment type="caution">
    <text evidence="2">The sequence shown here is derived from an EMBL/GenBank/DDBJ whole genome shotgun (WGS) entry which is preliminary data.</text>
</comment>
<organism evidence="2 5">
    <name type="scientific">Pseudoalteromonas aurantia</name>
    <dbReference type="NCBI Taxonomy" id="43654"/>
    <lineage>
        <taxon>Bacteria</taxon>
        <taxon>Pseudomonadati</taxon>
        <taxon>Pseudomonadota</taxon>
        <taxon>Gammaproteobacteria</taxon>
        <taxon>Alteromonadales</taxon>
        <taxon>Pseudoalteromonadaceae</taxon>
        <taxon>Pseudoalteromonas</taxon>
    </lineage>
</organism>
<accession>A0A5S3V7U9</accession>
<dbReference type="Gene3D" id="3.40.630.30">
    <property type="match status" value="1"/>
</dbReference>
<evidence type="ECO:0000259" key="1">
    <source>
        <dbReference type="PROSITE" id="PS51186"/>
    </source>
</evidence>
<evidence type="ECO:0000313" key="3">
    <source>
        <dbReference type="EMBL" id="TMO78231.1"/>
    </source>
</evidence>
<evidence type="ECO:0000313" key="5">
    <source>
        <dbReference type="Proteomes" id="UP000307217"/>
    </source>
</evidence>
<dbReference type="Proteomes" id="UP000307164">
    <property type="component" value="Unassembled WGS sequence"/>
</dbReference>
<protein>
    <submittedName>
        <fullName evidence="2">GNAT family N-acetyltransferase</fullName>
    </submittedName>
</protein>
<evidence type="ECO:0000313" key="4">
    <source>
        <dbReference type="Proteomes" id="UP000307164"/>
    </source>
</evidence>
<dbReference type="CDD" id="cd04301">
    <property type="entry name" value="NAT_SF"/>
    <property type="match status" value="1"/>
</dbReference>
<reference evidence="2" key="3">
    <citation type="submission" date="2019-09" db="EMBL/GenBank/DDBJ databases">
        <title>Co-occurence of chitin degradation, pigmentation and bioactivity in marine Pseudoalteromonas.</title>
        <authorList>
            <person name="Sonnenschein E.C."/>
            <person name="Bech P.K."/>
        </authorList>
    </citation>
    <scope>NUCLEOTIDE SEQUENCE</scope>
    <source>
        <strain evidence="2">S3790</strain>
        <strain evidence="3">S3895</strain>
    </source>
</reference>
<dbReference type="RefSeq" id="WP_138592141.1">
    <property type="nucleotide sequence ID" value="NZ_PNBW01000016.1"/>
</dbReference>
<evidence type="ECO:0000313" key="2">
    <source>
        <dbReference type="EMBL" id="TMO67862.1"/>
    </source>
</evidence>
<dbReference type="Proteomes" id="UP000307217">
    <property type="component" value="Unassembled WGS sequence"/>
</dbReference>
<feature type="domain" description="N-acetyltransferase" evidence="1">
    <location>
        <begin position="1"/>
        <end position="150"/>
    </location>
</feature>
<reference evidence="4 5" key="1">
    <citation type="submission" date="2018-01" db="EMBL/GenBank/DDBJ databases">
        <authorList>
            <person name="Paulsen S."/>
            <person name="Gram L.K."/>
        </authorList>
    </citation>
    <scope>NUCLEOTIDE SEQUENCE [LARGE SCALE GENOMIC DNA]</scope>
    <source>
        <strain evidence="2 5">S3790</strain>
        <strain evidence="3 4">S3895</strain>
    </source>
</reference>
<keyword evidence="4" id="KW-1185">Reference proteome</keyword>
<dbReference type="InterPro" id="IPR000182">
    <property type="entry name" value="GNAT_dom"/>
</dbReference>
<dbReference type="SUPFAM" id="SSF55729">
    <property type="entry name" value="Acyl-CoA N-acyltransferases (Nat)"/>
    <property type="match status" value="1"/>
</dbReference>
<name>A0A5S3V7U9_9GAMM</name>